<evidence type="ECO:0000313" key="3">
    <source>
        <dbReference type="Proteomes" id="UP000041254"/>
    </source>
</evidence>
<evidence type="ECO:0000259" key="1">
    <source>
        <dbReference type="PROSITE" id="PS51352"/>
    </source>
</evidence>
<organism evidence="2 3">
    <name type="scientific">Vitrella brassicaformis (strain CCMP3155)</name>
    <dbReference type="NCBI Taxonomy" id="1169540"/>
    <lineage>
        <taxon>Eukaryota</taxon>
        <taxon>Sar</taxon>
        <taxon>Alveolata</taxon>
        <taxon>Colpodellida</taxon>
        <taxon>Vitrellaceae</taxon>
        <taxon>Vitrella</taxon>
    </lineage>
</organism>
<reference evidence="2 3" key="1">
    <citation type="submission" date="2014-11" db="EMBL/GenBank/DDBJ databases">
        <authorList>
            <person name="Zhu J."/>
            <person name="Qi W."/>
            <person name="Song R."/>
        </authorList>
    </citation>
    <scope>NUCLEOTIDE SEQUENCE [LARGE SCALE GENOMIC DNA]</scope>
</reference>
<dbReference type="InterPro" id="IPR012336">
    <property type="entry name" value="Thioredoxin-like_fold"/>
</dbReference>
<sequence length="181" mass="20374">MGLEILGNRFYRKADDGHFVEVSLEDLKACEFLCLLFTAAWSPPCRIFTPKFGQAVDVLRNESHIFKVCFISSDRNEDEWAAYFRTMPAEGWFAIPYSERSVSLSLKQHFGVSKIPRLVVLDPATGQPVVSQAKSIDYFSLDVSRKRVLRTYGSLLALKRAKAAEAALEDTMKGQHGSGYE</sequence>
<dbReference type="GO" id="GO:0030178">
    <property type="term" value="P:negative regulation of Wnt signaling pathway"/>
    <property type="evidence" value="ECO:0007669"/>
    <property type="project" value="TreeGrafter"/>
</dbReference>
<dbReference type="GO" id="GO:0031397">
    <property type="term" value="P:negative regulation of protein ubiquitination"/>
    <property type="evidence" value="ECO:0007669"/>
    <property type="project" value="TreeGrafter"/>
</dbReference>
<dbReference type="SUPFAM" id="SSF52833">
    <property type="entry name" value="Thioredoxin-like"/>
    <property type="match status" value="1"/>
</dbReference>
<dbReference type="VEuPathDB" id="CryptoDB:Vbra_16698"/>
<dbReference type="InParanoid" id="A0A0G4G1J1"/>
<gene>
    <name evidence="2" type="ORF">Vbra_16698</name>
</gene>
<proteinExistence type="predicted"/>
<keyword evidence="3" id="KW-1185">Reference proteome</keyword>
<dbReference type="PANTHER" id="PTHR46472:SF1">
    <property type="entry name" value="NUCLEOREDOXIN"/>
    <property type="match status" value="1"/>
</dbReference>
<dbReference type="PANTHER" id="PTHR46472">
    <property type="entry name" value="NUCLEOREDOXIN"/>
    <property type="match status" value="1"/>
</dbReference>
<accession>A0A0G4G1J1</accession>
<name>A0A0G4G1J1_VITBC</name>
<dbReference type="InterPro" id="IPR036249">
    <property type="entry name" value="Thioredoxin-like_sf"/>
</dbReference>
<evidence type="ECO:0000313" key="2">
    <source>
        <dbReference type="EMBL" id="CEM21741.1"/>
    </source>
</evidence>
<dbReference type="GO" id="GO:0004791">
    <property type="term" value="F:thioredoxin-disulfide reductase (NADPH) activity"/>
    <property type="evidence" value="ECO:0007669"/>
    <property type="project" value="TreeGrafter"/>
</dbReference>
<dbReference type="AlphaFoldDB" id="A0A0G4G1J1"/>
<feature type="domain" description="Thioredoxin" evidence="1">
    <location>
        <begin position="1"/>
        <end position="157"/>
    </location>
</feature>
<dbReference type="Gene3D" id="3.40.30.10">
    <property type="entry name" value="Glutaredoxin"/>
    <property type="match status" value="1"/>
</dbReference>
<dbReference type="GO" id="GO:0005634">
    <property type="term" value="C:nucleus"/>
    <property type="evidence" value="ECO:0007669"/>
    <property type="project" value="TreeGrafter"/>
</dbReference>
<dbReference type="PhylomeDB" id="A0A0G4G1J1"/>
<dbReference type="Pfam" id="PF13905">
    <property type="entry name" value="Thioredoxin_8"/>
    <property type="match status" value="1"/>
</dbReference>
<dbReference type="Proteomes" id="UP000041254">
    <property type="component" value="Unassembled WGS sequence"/>
</dbReference>
<dbReference type="OrthoDB" id="409136at2759"/>
<dbReference type="STRING" id="1169540.A0A0G4G1J1"/>
<dbReference type="InterPro" id="IPR013766">
    <property type="entry name" value="Thioredoxin_domain"/>
</dbReference>
<dbReference type="EMBL" id="CDMY01000542">
    <property type="protein sequence ID" value="CEM21741.1"/>
    <property type="molecule type" value="Genomic_DNA"/>
</dbReference>
<dbReference type="PROSITE" id="PS51352">
    <property type="entry name" value="THIOREDOXIN_2"/>
    <property type="match status" value="1"/>
</dbReference>
<protein>
    <recommendedName>
        <fullName evidence="1">Thioredoxin domain-containing protein</fullName>
    </recommendedName>
</protein>